<protein>
    <submittedName>
        <fullName evidence="9">Unannotated protein</fullName>
    </submittedName>
</protein>
<name>A0A6J6Y823_9ZZZZ</name>
<dbReference type="CDD" id="cd06261">
    <property type="entry name" value="TM_PBP2"/>
    <property type="match status" value="1"/>
</dbReference>
<dbReference type="InterPro" id="IPR045621">
    <property type="entry name" value="BPD_transp_1_N"/>
</dbReference>
<feature type="transmembrane region" description="Helical" evidence="7">
    <location>
        <begin position="243"/>
        <end position="263"/>
    </location>
</feature>
<dbReference type="InterPro" id="IPR000515">
    <property type="entry name" value="MetI-like"/>
</dbReference>
<dbReference type="PROSITE" id="PS50928">
    <property type="entry name" value="ABC_TM1"/>
    <property type="match status" value="1"/>
</dbReference>
<dbReference type="Pfam" id="PF00528">
    <property type="entry name" value="BPD_transp_1"/>
    <property type="match status" value="1"/>
</dbReference>
<evidence type="ECO:0000256" key="2">
    <source>
        <dbReference type="ARBA" id="ARBA00022448"/>
    </source>
</evidence>
<evidence type="ECO:0000256" key="4">
    <source>
        <dbReference type="ARBA" id="ARBA00022692"/>
    </source>
</evidence>
<dbReference type="Pfam" id="PF19300">
    <property type="entry name" value="BPD_transp_1_N"/>
    <property type="match status" value="1"/>
</dbReference>
<evidence type="ECO:0000256" key="7">
    <source>
        <dbReference type="SAM" id="Phobius"/>
    </source>
</evidence>
<dbReference type="GO" id="GO:0055085">
    <property type="term" value="P:transmembrane transport"/>
    <property type="evidence" value="ECO:0007669"/>
    <property type="project" value="InterPro"/>
</dbReference>
<evidence type="ECO:0000256" key="5">
    <source>
        <dbReference type="ARBA" id="ARBA00022989"/>
    </source>
</evidence>
<keyword evidence="4 7" id="KW-0812">Transmembrane</keyword>
<keyword evidence="3" id="KW-1003">Cell membrane</keyword>
<keyword evidence="6 7" id="KW-0472">Membrane</keyword>
<sequence>MSNRYVVKKIVGALLTLFAVVIFNFFLFRIVDRDPLTKYRGRSKLSLEQRETMIRRMGLSGSKWDQFVAYVKSTLQLDFGRSFDSTRPVLREITDRLPATLILVGVSTVLTICIGLYIGAKAGWARGSRFDRVSTSTTMVLYATPEFFFGMLLLAIVAGRTGWFPTGGLRDVGVNNGFIDSLLDRAHHLVLPSLTLTLGYLGSYSLIMRTSMLDTLGEDYLTTARAKGLKESDVMTHHAVPNALLPSVSAIAISFGFVIGGAITTETVFSYPGLGLATADAIRNTDLPMLQALFLVASAAVIFFNLVADLTYGLLDPRIRHSI</sequence>
<feature type="domain" description="ABC transmembrane type-1" evidence="8">
    <location>
        <begin position="97"/>
        <end position="308"/>
    </location>
</feature>
<accession>A0A6J6Y823</accession>
<gene>
    <name evidence="9" type="ORF">UFOPK3004_00812</name>
</gene>
<dbReference type="AlphaFoldDB" id="A0A6J6Y823"/>
<reference evidence="9" key="1">
    <citation type="submission" date="2020-05" db="EMBL/GenBank/DDBJ databases">
        <authorList>
            <person name="Chiriac C."/>
            <person name="Salcher M."/>
            <person name="Ghai R."/>
            <person name="Kavagutti S V."/>
        </authorList>
    </citation>
    <scope>NUCLEOTIDE SEQUENCE</scope>
</reference>
<evidence type="ECO:0000256" key="3">
    <source>
        <dbReference type="ARBA" id="ARBA00022475"/>
    </source>
</evidence>
<feature type="transmembrane region" description="Helical" evidence="7">
    <location>
        <begin position="139"/>
        <end position="159"/>
    </location>
</feature>
<comment type="subcellular location">
    <subcellularLocation>
        <location evidence="1">Cell membrane</location>
        <topology evidence="1">Multi-pass membrane protein</topology>
    </subcellularLocation>
</comment>
<dbReference type="GO" id="GO:0005886">
    <property type="term" value="C:plasma membrane"/>
    <property type="evidence" value="ECO:0007669"/>
    <property type="project" value="UniProtKB-SubCell"/>
</dbReference>
<evidence type="ECO:0000313" key="9">
    <source>
        <dbReference type="EMBL" id="CAB4803608.1"/>
    </source>
</evidence>
<keyword evidence="5 7" id="KW-1133">Transmembrane helix</keyword>
<evidence type="ECO:0000259" key="8">
    <source>
        <dbReference type="PROSITE" id="PS50928"/>
    </source>
</evidence>
<dbReference type="SUPFAM" id="SSF161098">
    <property type="entry name" value="MetI-like"/>
    <property type="match status" value="1"/>
</dbReference>
<evidence type="ECO:0000256" key="1">
    <source>
        <dbReference type="ARBA" id="ARBA00004651"/>
    </source>
</evidence>
<feature type="transmembrane region" description="Helical" evidence="7">
    <location>
        <begin position="189"/>
        <end position="207"/>
    </location>
</feature>
<feature type="transmembrane region" description="Helical" evidence="7">
    <location>
        <begin position="97"/>
        <end position="118"/>
    </location>
</feature>
<evidence type="ECO:0000256" key="6">
    <source>
        <dbReference type="ARBA" id="ARBA00023136"/>
    </source>
</evidence>
<dbReference type="PANTHER" id="PTHR43163">
    <property type="entry name" value="DIPEPTIDE TRANSPORT SYSTEM PERMEASE PROTEIN DPPB-RELATED"/>
    <property type="match status" value="1"/>
</dbReference>
<feature type="transmembrane region" description="Helical" evidence="7">
    <location>
        <begin position="292"/>
        <end position="315"/>
    </location>
</feature>
<dbReference type="PANTHER" id="PTHR43163:SF6">
    <property type="entry name" value="DIPEPTIDE TRANSPORT SYSTEM PERMEASE PROTEIN DPPB-RELATED"/>
    <property type="match status" value="1"/>
</dbReference>
<dbReference type="InterPro" id="IPR035906">
    <property type="entry name" value="MetI-like_sf"/>
</dbReference>
<dbReference type="Gene3D" id="1.10.3720.10">
    <property type="entry name" value="MetI-like"/>
    <property type="match status" value="1"/>
</dbReference>
<organism evidence="9">
    <name type="scientific">freshwater metagenome</name>
    <dbReference type="NCBI Taxonomy" id="449393"/>
    <lineage>
        <taxon>unclassified sequences</taxon>
        <taxon>metagenomes</taxon>
        <taxon>ecological metagenomes</taxon>
    </lineage>
</organism>
<dbReference type="EMBL" id="CAFAAL010000058">
    <property type="protein sequence ID" value="CAB4803608.1"/>
    <property type="molecule type" value="Genomic_DNA"/>
</dbReference>
<keyword evidence="2" id="KW-0813">Transport</keyword>
<proteinExistence type="predicted"/>
<feature type="transmembrane region" description="Helical" evidence="7">
    <location>
        <begin position="12"/>
        <end position="31"/>
    </location>
</feature>